<dbReference type="FunFam" id="1.10.472.10:FF:000001">
    <property type="entry name" value="G2/mitotic-specific cyclin"/>
    <property type="match status" value="1"/>
</dbReference>
<reference evidence="7 8" key="1">
    <citation type="journal article" name="Sci. Rep.">
        <title>Genome-scale phylogenetic analyses confirm Olpidium as the closest living zoosporic fungus to the non-flagellated, terrestrial fungi.</title>
        <authorList>
            <person name="Chang Y."/>
            <person name="Rochon D."/>
            <person name="Sekimoto S."/>
            <person name="Wang Y."/>
            <person name="Chovatia M."/>
            <person name="Sandor L."/>
            <person name="Salamov A."/>
            <person name="Grigoriev I.V."/>
            <person name="Stajich J.E."/>
            <person name="Spatafora J.W."/>
        </authorList>
    </citation>
    <scope>NUCLEOTIDE SEQUENCE [LARGE SCALE GENOMIC DNA]</scope>
    <source>
        <strain evidence="7">S191</strain>
    </source>
</reference>
<dbReference type="OrthoDB" id="5590282at2759"/>
<comment type="caution">
    <text evidence="7">The sequence shown here is derived from an EMBL/GenBank/DDBJ whole genome shotgun (WGS) entry which is preliminary data.</text>
</comment>
<dbReference type="Gene3D" id="1.10.472.10">
    <property type="entry name" value="Cyclin-like"/>
    <property type="match status" value="3"/>
</dbReference>
<dbReference type="Pfam" id="PF00134">
    <property type="entry name" value="Cyclin_N"/>
    <property type="match status" value="1"/>
</dbReference>
<dbReference type="SMART" id="SM01332">
    <property type="entry name" value="Cyclin_C"/>
    <property type="match status" value="1"/>
</dbReference>
<dbReference type="Pfam" id="PF02984">
    <property type="entry name" value="Cyclin_C"/>
    <property type="match status" value="2"/>
</dbReference>
<gene>
    <name evidence="7" type="ORF">BJ554DRAFT_879</name>
</gene>
<dbReference type="GO" id="GO:0044772">
    <property type="term" value="P:mitotic cell cycle phase transition"/>
    <property type="evidence" value="ECO:0007669"/>
    <property type="project" value="InterPro"/>
</dbReference>
<evidence type="ECO:0000259" key="5">
    <source>
        <dbReference type="SMART" id="SM00385"/>
    </source>
</evidence>
<dbReference type="GO" id="GO:0016538">
    <property type="term" value="F:cyclin-dependent protein serine/threonine kinase regulator activity"/>
    <property type="evidence" value="ECO:0007669"/>
    <property type="project" value="InterPro"/>
</dbReference>
<evidence type="ECO:0000313" key="8">
    <source>
        <dbReference type="Proteomes" id="UP000673691"/>
    </source>
</evidence>
<dbReference type="PROSITE" id="PS00292">
    <property type="entry name" value="CYCLINS"/>
    <property type="match status" value="1"/>
</dbReference>
<feature type="domain" description="Cyclin-like" evidence="5">
    <location>
        <begin position="121"/>
        <end position="255"/>
    </location>
</feature>
<evidence type="ECO:0000256" key="2">
    <source>
        <dbReference type="ARBA" id="ARBA00023127"/>
    </source>
</evidence>
<dbReference type="CDD" id="cd20512">
    <property type="entry name" value="CYCLIN_CLBs_yeast_rpt2"/>
    <property type="match status" value="1"/>
</dbReference>
<keyword evidence="3" id="KW-0131">Cell cycle</keyword>
<dbReference type="InterPro" id="IPR039361">
    <property type="entry name" value="Cyclin"/>
</dbReference>
<evidence type="ECO:0000256" key="4">
    <source>
        <dbReference type="RuleBase" id="RU000383"/>
    </source>
</evidence>
<dbReference type="InterPro" id="IPR046965">
    <property type="entry name" value="Cyclin_A/B-like"/>
</dbReference>
<dbReference type="GO" id="GO:0051301">
    <property type="term" value="P:cell division"/>
    <property type="evidence" value="ECO:0007669"/>
    <property type="project" value="UniProtKB-KW"/>
</dbReference>
<dbReference type="SUPFAM" id="SSF47954">
    <property type="entry name" value="Cyclin-like"/>
    <property type="match status" value="3"/>
</dbReference>
<dbReference type="SMART" id="SM00385">
    <property type="entry name" value="CYCLIN"/>
    <property type="match status" value="2"/>
</dbReference>
<keyword evidence="8" id="KW-1185">Reference proteome</keyword>
<evidence type="ECO:0000313" key="7">
    <source>
        <dbReference type="EMBL" id="KAG5458823.1"/>
    </source>
</evidence>
<proteinExistence type="inferred from homology"/>
<feature type="domain" description="Cyclin-like" evidence="5">
    <location>
        <begin position="24"/>
        <end position="108"/>
    </location>
</feature>
<organism evidence="7 8">
    <name type="scientific">Olpidium bornovanus</name>
    <dbReference type="NCBI Taxonomy" id="278681"/>
    <lineage>
        <taxon>Eukaryota</taxon>
        <taxon>Fungi</taxon>
        <taxon>Fungi incertae sedis</taxon>
        <taxon>Olpidiomycota</taxon>
        <taxon>Olpidiomycotina</taxon>
        <taxon>Olpidiomycetes</taxon>
        <taxon>Olpidiales</taxon>
        <taxon>Olpidiaceae</taxon>
        <taxon>Olpidium</taxon>
    </lineage>
</organism>
<keyword evidence="2 4" id="KW-0195">Cyclin</keyword>
<dbReference type="InterPro" id="IPR036915">
    <property type="entry name" value="Cyclin-like_sf"/>
</dbReference>
<evidence type="ECO:0000256" key="3">
    <source>
        <dbReference type="ARBA" id="ARBA00023306"/>
    </source>
</evidence>
<dbReference type="InterPro" id="IPR013763">
    <property type="entry name" value="Cyclin-like_dom"/>
</dbReference>
<keyword evidence="1" id="KW-0132">Cell division</keyword>
<evidence type="ECO:0000256" key="1">
    <source>
        <dbReference type="ARBA" id="ARBA00022618"/>
    </source>
</evidence>
<sequence>MMPNPAYCELQKDINHRMRDVLLDWMVEVHQSFKMIPETLYLAINILDRYLSLIQVPSNTLQLAGITALFIAAKVEEIAIPEIKEFAYMADNAYSLEEIRRAERHVLQKINFRLSYPNPMNFLRRISKADDYDTLSRTVGKYLLEIAIVDHRFMGFAPSLIAAGAMYLARHILNKGIWVRRVAYLTKRRPPLNLTPFVDTSQITVFCCSIAPAPPPPFPPFPPTHRVLPSQDATLAHYAGYDEEDILPVVSLMVVYISEPIHESLYKKYAGKKFSKVSVRVHEWYQSRKNGRQ</sequence>
<dbReference type="InterPro" id="IPR048258">
    <property type="entry name" value="Cyclins_cyclin-box"/>
</dbReference>
<name>A0A8H7ZTL5_9FUNG</name>
<dbReference type="AlphaFoldDB" id="A0A8H7ZTL5"/>
<feature type="domain" description="Cyclin C-terminal" evidence="6">
    <location>
        <begin position="117"/>
        <end position="283"/>
    </location>
</feature>
<comment type="similarity">
    <text evidence="4">Belongs to the cyclin family.</text>
</comment>
<protein>
    <submittedName>
        <fullName evidence="7">Cyclin-like protein</fullName>
    </submittedName>
</protein>
<dbReference type="PIRSF" id="PIRSF001771">
    <property type="entry name" value="Cyclin_A_B_D_E"/>
    <property type="match status" value="1"/>
</dbReference>
<dbReference type="InterPro" id="IPR004367">
    <property type="entry name" value="Cyclin_C-dom"/>
</dbReference>
<dbReference type="PANTHER" id="PTHR10177">
    <property type="entry name" value="CYCLINS"/>
    <property type="match status" value="1"/>
</dbReference>
<evidence type="ECO:0000259" key="6">
    <source>
        <dbReference type="SMART" id="SM01332"/>
    </source>
</evidence>
<dbReference type="Proteomes" id="UP000673691">
    <property type="component" value="Unassembled WGS sequence"/>
</dbReference>
<accession>A0A8H7ZTL5</accession>
<dbReference type="EMBL" id="JAEFCI010007839">
    <property type="protein sequence ID" value="KAG5458823.1"/>
    <property type="molecule type" value="Genomic_DNA"/>
</dbReference>
<dbReference type="InterPro" id="IPR006671">
    <property type="entry name" value="Cyclin_N"/>
</dbReference>